<dbReference type="RefSeq" id="WP_400880367.1">
    <property type="nucleotide sequence ID" value="NZ_JBIWXY010000001.1"/>
</dbReference>
<dbReference type="PANTHER" id="PTHR33308:SF9">
    <property type="entry name" value="PEPTIDOGLYCAN HYDROLASE FLGJ"/>
    <property type="match status" value="1"/>
</dbReference>
<sequence>MTAYNLNTDINSRMAADANSLNNLKYAARDNSPESIKAAAVQFEALMVNMMLKSMRDATPKEGMFDSEQSRTFVSMLDQQLSQQIASRGTGLADMLARQLQIKQSSVPPEELDSLAPTQRSMPLATGSTANTALQAQSAPQNAREFVQQMSQHAEAASQDSGIPANLMLGQAALETGWGKRQITGTDGTASNNLFGIKATSSWKGKTVEALTTEYINGVPQKRIEKFRAYDSYADSFRDFANMMRNNPRYDNVMSNTGSTAGYAQAMQDAGYATDPQYASKLQRVINSITTT</sequence>
<evidence type="ECO:0000256" key="2">
    <source>
        <dbReference type="ARBA" id="ARBA00004418"/>
    </source>
</evidence>
<evidence type="ECO:0000256" key="11">
    <source>
        <dbReference type="SAM" id="MobiDB-lite"/>
    </source>
</evidence>
<evidence type="ECO:0000313" key="14">
    <source>
        <dbReference type="Proteomes" id="UP001617669"/>
    </source>
</evidence>
<evidence type="ECO:0000256" key="10">
    <source>
        <dbReference type="ARBA" id="ARBA00030835"/>
    </source>
</evidence>
<dbReference type="Proteomes" id="UP001617669">
    <property type="component" value="Unassembled WGS sequence"/>
</dbReference>
<comment type="similarity">
    <text evidence="3">In the N-terminal section; belongs to the FlgJ family.</text>
</comment>
<dbReference type="Gene3D" id="2.10.70.40">
    <property type="entry name" value="peptidoglycan hydrolase"/>
    <property type="match status" value="1"/>
</dbReference>
<dbReference type="InterPro" id="IPR002901">
    <property type="entry name" value="MGlyc_endo_b_GlcNAc-like_dom"/>
</dbReference>
<name>A0ABW8GK82_9PROT</name>
<gene>
    <name evidence="13" type="primary">flgJ</name>
    <name evidence="13" type="ORF">ACIKP9_05610</name>
</gene>
<comment type="subcellular location">
    <subcellularLocation>
        <location evidence="2">Periplasm</location>
    </subcellularLocation>
</comment>
<keyword evidence="14" id="KW-1185">Reference proteome</keyword>
<evidence type="ECO:0000256" key="3">
    <source>
        <dbReference type="ARBA" id="ARBA00006880"/>
    </source>
</evidence>
<dbReference type="Pfam" id="PF10135">
    <property type="entry name" value="Rod-binding"/>
    <property type="match status" value="1"/>
</dbReference>
<comment type="similarity">
    <text evidence="4">In the C-terminal section; belongs to the glycosyl hydrolase 73 family.</text>
</comment>
<keyword evidence="13" id="KW-0282">Flagellum</keyword>
<evidence type="ECO:0000256" key="5">
    <source>
        <dbReference type="ARBA" id="ARBA00013433"/>
    </source>
</evidence>
<evidence type="ECO:0000256" key="1">
    <source>
        <dbReference type="ARBA" id="ARBA00002954"/>
    </source>
</evidence>
<dbReference type="InterPro" id="IPR051056">
    <property type="entry name" value="Glycosyl_Hydrolase_73"/>
</dbReference>
<evidence type="ECO:0000256" key="8">
    <source>
        <dbReference type="ARBA" id="ARBA00023295"/>
    </source>
</evidence>
<dbReference type="SMART" id="SM00047">
    <property type="entry name" value="LYZ2"/>
    <property type="match status" value="1"/>
</dbReference>
<dbReference type="PRINTS" id="PR01002">
    <property type="entry name" value="FLGFLGJ"/>
</dbReference>
<feature type="region of interest" description="Disordered" evidence="11">
    <location>
        <begin position="138"/>
        <end position="161"/>
    </location>
</feature>
<dbReference type="InterPro" id="IPR013377">
    <property type="entry name" value="FlgJ"/>
</dbReference>
<dbReference type="GO" id="GO:0016787">
    <property type="term" value="F:hydrolase activity"/>
    <property type="evidence" value="ECO:0007669"/>
    <property type="project" value="UniProtKB-KW"/>
</dbReference>
<evidence type="ECO:0000256" key="7">
    <source>
        <dbReference type="ARBA" id="ARBA00022801"/>
    </source>
</evidence>
<comment type="caution">
    <text evidence="13">The sequence shown here is derived from an EMBL/GenBank/DDBJ whole genome shotgun (WGS) entry which is preliminary data.</text>
</comment>
<dbReference type="InterPro" id="IPR019301">
    <property type="entry name" value="Flagellar_prot_FlgJ_N"/>
</dbReference>
<feature type="domain" description="Mannosyl-glycoprotein endo-beta-N-acetylglucosamidase-like" evidence="12">
    <location>
        <begin position="136"/>
        <end position="290"/>
    </location>
</feature>
<keyword evidence="7 13" id="KW-0378">Hydrolase</keyword>
<evidence type="ECO:0000256" key="9">
    <source>
        <dbReference type="ARBA" id="ARBA00023316"/>
    </source>
</evidence>
<reference evidence="13 14" key="1">
    <citation type="submission" date="2024-11" db="EMBL/GenBank/DDBJ databases">
        <authorList>
            <person name="Kaparullina E.N."/>
            <person name="Delegan Y.A."/>
            <person name="Doronina N.V."/>
        </authorList>
    </citation>
    <scope>NUCLEOTIDE SEQUENCE [LARGE SCALE GENOMIC DNA]</scope>
    <source>
        <strain evidence="13 14">7sh_L</strain>
    </source>
</reference>
<dbReference type="PANTHER" id="PTHR33308">
    <property type="entry name" value="PEPTIDOGLYCAN HYDROLASE FLGJ"/>
    <property type="match status" value="1"/>
</dbReference>
<dbReference type="EMBL" id="JBIWXY010000001">
    <property type="protein sequence ID" value="MFJ5445699.1"/>
    <property type="molecule type" value="Genomic_DNA"/>
</dbReference>
<dbReference type="Pfam" id="PF01832">
    <property type="entry name" value="Glucosaminidase"/>
    <property type="match status" value="1"/>
</dbReference>
<keyword evidence="13" id="KW-0969">Cilium</keyword>
<proteinExistence type="inferred from homology"/>
<keyword evidence="9" id="KW-0961">Cell wall biogenesis/degradation</keyword>
<keyword evidence="6" id="KW-0574">Periplasm</keyword>
<organism evidence="13 14">
    <name type="scientific">Methylobacillus methanolivorans</name>
    <dbReference type="NCBI Taxonomy" id="1848927"/>
    <lineage>
        <taxon>Bacteria</taxon>
        <taxon>Pseudomonadati</taxon>
        <taxon>Pseudomonadota</taxon>
        <taxon>Betaproteobacteria</taxon>
        <taxon>Nitrosomonadales</taxon>
        <taxon>Methylophilaceae</taxon>
        <taxon>Methylobacillus</taxon>
    </lineage>
</organism>
<evidence type="ECO:0000313" key="13">
    <source>
        <dbReference type="EMBL" id="MFJ5445699.1"/>
    </source>
</evidence>
<protein>
    <recommendedName>
        <fullName evidence="5">Peptidoglycan hydrolase FlgJ</fullName>
    </recommendedName>
    <alternativeName>
        <fullName evidence="10">Muramidase FlgJ</fullName>
    </alternativeName>
</protein>
<dbReference type="Gene3D" id="1.10.530.10">
    <property type="match status" value="1"/>
</dbReference>
<evidence type="ECO:0000259" key="12">
    <source>
        <dbReference type="SMART" id="SM00047"/>
    </source>
</evidence>
<keyword evidence="8" id="KW-0326">Glycosidase</keyword>
<evidence type="ECO:0000256" key="4">
    <source>
        <dbReference type="ARBA" id="ARBA00007974"/>
    </source>
</evidence>
<keyword evidence="13" id="KW-0966">Cell projection</keyword>
<dbReference type="NCBIfam" id="TIGR02541">
    <property type="entry name" value="flagell_FlgJ"/>
    <property type="match status" value="1"/>
</dbReference>
<dbReference type="SUPFAM" id="SSF53955">
    <property type="entry name" value="Lysozyme-like"/>
    <property type="match status" value="1"/>
</dbReference>
<accession>A0ABW8GK82</accession>
<evidence type="ECO:0000256" key="6">
    <source>
        <dbReference type="ARBA" id="ARBA00022764"/>
    </source>
</evidence>
<dbReference type="InterPro" id="IPR023346">
    <property type="entry name" value="Lysozyme-like_dom_sf"/>
</dbReference>
<comment type="function">
    <text evidence="1">Flagellum-specific muramidase which hydrolyzes the peptidoglycan layer to assemble the rod structure in the periplasmic space.</text>
</comment>